<sequence length="202" mass="24371">MKNIVKDEKYLQIRNEILTSIQDKYKTDKVDIYYSPDNEYRLIIEYFNPEENQGWKYSRGTITQLRTENELVLIRNFGSFPFEWILKDKESFLLCGQDYQGFSIVDLKIMKVIDYVPAEFYEGRGFCWAEIHYTQGIDVLVVGGCYWGDEYEIVFYDFSNPLRLPYKELKRIKPYEKIIGWQDKCNFEYEDEDRKKQIVKIL</sequence>
<proteinExistence type="predicted"/>
<gene>
    <name evidence="1" type="ORF">PNBC_16630</name>
</gene>
<comment type="caution">
    <text evidence="1">The sequence shown here is derived from an EMBL/GenBank/DDBJ whole genome shotgun (WGS) entry which is preliminary data.</text>
</comment>
<dbReference type="KEGG" id="pcx:LPB68_10185"/>
<dbReference type="RefSeq" id="WP_068660093.1">
    <property type="nucleotide sequence ID" value="NZ_CP017770.1"/>
</dbReference>
<dbReference type="Proteomes" id="UP000077134">
    <property type="component" value="Unassembled WGS sequence"/>
</dbReference>
<dbReference type="OrthoDB" id="1550463at2"/>
<dbReference type="STRING" id="1763538.LPB68_10185"/>
<dbReference type="AlphaFoldDB" id="A0A167BWA3"/>
<evidence type="ECO:0000313" key="1">
    <source>
        <dbReference type="EMBL" id="OAB72516.1"/>
    </source>
</evidence>
<name>A0A167BWA3_9BACL</name>
<evidence type="ECO:0000313" key="2">
    <source>
        <dbReference type="Proteomes" id="UP000077134"/>
    </source>
</evidence>
<organism evidence="1 2">
    <name type="scientific">Paenibacillus crassostreae</name>
    <dbReference type="NCBI Taxonomy" id="1763538"/>
    <lineage>
        <taxon>Bacteria</taxon>
        <taxon>Bacillati</taxon>
        <taxon>Bacillota</taxon>
        <taxon>Bacilli</taxon>
        <taxon>Bacillales</taxon>
        <taxon>Paenibacillaceae</taxon>
        <taxon>Paenibacillus</taxon>
    </lineage>
</organism>
<reference evidence="1 2" key="1">
    <citation type="submission" date="2016-02" db="EMBL/GenBank/DDBJ databases">
        <title>Paenibacillus sp. LPB0068, isolated from Crassostrea gigas.</title>
        <authorList>
            <person name="Shin S.-K."/>
            <person name="Yi H."/>
        </authorList>
    </citation>
    <scope>NUCLEOTIDE SEQUENCE [LARGE SCALE GENOMIC DNA]</scope>
    <source>
        <strain evidence="1 2">LPB0068</strain>
    </source>
</reference>
<protein>
    <submittedName>
        <fullName evidence="1">Uncharacterized protein</fullName>
    </submittedName>
</protein>
<accession>A0A167BWA3</accession>
<dbReference type="EMBL" id="LSFN01000035">
    <property type="protein sequence ID" value="OAB72516.1"/>
    <property type="molecule type" value="Genomic_DNA"/>
</dbReference>
<keyword evidence="2" id="KW-1185">Reference proteome</keyword>